<evidence type="ECO:0000256" key="4">
    <source>
        <dbReference type="SAM" id="SignalP"/>
    </source>
</evidence>
<evidence type="ECO:0000256" key="1">
    <source>
        <dbReference type="ARBA" id="ARBA00008889"/>
    </source>
</evidence>
<accession>A7AQH6</accession>
<dbReference type="InterPro" id="IPR043141">
    <property type="entry name" value="Ribosomal_uL10-like_sf"/>
</dbReference>
<dbReference type="RefSeq" id="XP_001610363.1">
    <property type="nucleotide sequence ID" value="XM_001610313.1"/>
</dbReference>
<keyword evidence="2" id="KW-0689">Ribosomal protein</keyword>
<dbReference type="PANTHER" id="PTHR11560">
    <property type="entry name" value="39S RIBOSOMAL PROTEIN L10, MITOCHONDRIAL"/>
    <property type="match status" value="1"/>
</dbReference>
<reference evidence="5 6" key="1">
    <citation type="journal article" date="2007" name="PLoS Pathog.">
        <title>Genome sequence of Babesia bovis and comparative analysis of apicomplexan hemoprotozoa.</title>
        <authorList>
            <person name="Brayton K.A."/>
            <person name="Lau A.O.T."/>
            <person name="Herndon D.R."/>
            <person name="Hannick L."/>
            <person name="Kappmeyer L.S."/>
            <person name="Berens S.J."/>
            <person name="Bidwell S.L."/>
            <person name="Brown W.C."/>
            <person name="Crabtree J."/>
            <person name="Fadrosh D."/>
            <person name="Feldblum T."/>
            <person name="Forberger H.A."/>
            <person name="Haas B.J."/>
            <person name="Howell J.M."/>
            <person name="Khouri H."/>
            <person name="Koo H."/>
            <person name="Mann D.J."/>
            <person name="Norimine J."/>
            <person name="Paulsen I.T."/>
            <person name="Radune D."/>
            <person name="Ren Q."/>
            <person name="Smith R.K. Jr."/>
            <person name="Suarez C.E."/>
            <person name="White O."/>
            <person name="Wortman J.R."/>
            <person name="Knowles D.P. Jr."/>
            <person name="McElwain T.F."/>
            <person name="Nene V.M."/>
        </authorList>
    </citation>
    <scope>NUCLEOTIDE SEQUENCE [LARGE SCALE GENOMIC DNA]</scope>
    <source>
        <strain evidence="5">T2Bo</strain>
    </source>
</reference>
<dbReference type="Gene3D" id="3.30.70.1730">
    <property type="match status" value="1"/>
</dbReference>
<evidence type="ECO:0000256" key="3">
    <source>
        <dbReference type="ARBA" id="ARBA00023274"/>
    </source>
</evidence>
<protein>
    <submittedName>
        <fullName evidence="5">Membrane protein, putative</fullName>
    </submittedName>
</protein>
<evidence type="ECO:0000313" key="5">
    <source>
        <dbReference type="EMBL" id="EDO06795.1"/>
    </source>
</evidence>
<dbReference type="GO" id="GO:0005840">
    <property type="term" value="C:ribosome"/>
    <property type="evidence" value="ECO:0007669"/>
    <property type="project" value="UniProtKB-KW"/>
</dbReference>
<dbReference type="eggNOG" id="ENOG502QWUV">
    <property type="taxonomic scope" value="Eukaryota"/>
</dbReference>
<dbReference type="InterPro" id="IPR001790">
    <property type="entry name" value="Ribosomal_uL10"/>
</dbReference>
<dbReference type="STRING" id="5865.A7AQH6"/>
<sequence length="255" mass="28999">MYLYKQWLLLVALVLHIVPRATCFIQRRAPARDFKLYSKALREPRFPKTTKRYMTTRAGKTETILHLGELLRRSKVVLRFTYKRFTPNERLLLNRKLKSFIYTGKDGTPPCGKLQMVKNTLIEKAMIGTPWEVFAPRMHGPSMCFFVFDDGRLPHILGAIERLRATDKKIRRHITLESASYAGKVVEPPDLFRITDYSSREHVLVRLMGSLNGGAQQVASGVKSVMSKLAMALNEVTKKSVVSEVSTTLVEVSTG</sequence>
<dbReference type="EMBL" id="AAXT01000002">
    <property type="protein sequence ID" value="EDO06795.1"/>
    <property type="molecule type" value="Genomic_DNA"/>
</dbReference>
<dbReference type="KEGG" id="bbo:BBOV_IV004340"/>
<proteinExistence type="inferred from homology"/>
<organism evidence="5 6">
    <name type="scientific">Babesia bovis</name>
    <dbReference type="NCBI Taxonomy" id="5865"/>
    <lineage>
        <taxon>Eukaryota</taxon>
        <taxon>Sar</taxon>
        <taxon>Alveolata</taxon>
        <taxon>Apicomplexa</taxon>
        <taxon>Aconoidasida</taxon>
        <taxon>Piroplasmida</taxon>
        <taxon>Babesiidae</taxon>
        <taxon>Babesia</taxon>
    </lineage>
</organism>
<dbReference type="Pfam" id="PF00466">
    <property type="entry name" value="Ribosomal_L10"/>
    <property type="match status" value="1"/>
</dbReference>
<name>A7AQH6_BABBO</name>
<dbReference type="AlphaFoldDB" id="A7AQH6"/>
<comment type="similarity">
    <text evidence="1">Belongs to the universal ribosomal protein uL10 family.</text>
</comment>
<dbReference type="InParanoid" id="A7AQH6"/>
<feature type="signal peptide" evidence="4">
    <location>
        <begin position="1"/>
        <end position="23"/>
    </location>
</feature>
<dbReference type="InterPro" id="IPR047865">
    <property type="entry name" value="Ribosomal_uL10_bac_type"/>
</dbReference>
<evidence type="ECO:0000313" key="6">
    <source>
        <dbReference type="Proteomes" id="UP000002173"/>
    </source>
</evidence>
<dbReference type="VEuPathDB" id="PiroplasmaDB:BBOV_IV004340"/>
<dbReference type="OMA" id="PLCHQRI"/>
<keyword evidence="6" id="KW-1185">Reference proteome</keyword>
<comment type="caution">
    <text evidence="5">The sequence shown here is derived from an EMBL/GenBank/DDBJ whole genome shotgun (WGS) entry which is preliminary data.</text>
</comment>
<feature type="chain" id="PRO_5002706873" evidence="4">
    <location>
        <begin position="24"/>
        <end position="255"/>
    </location>
</feature>
<evidence type="ECO:0000256" key="2">
    <source>
        <dbReference type="ARBA" id="ARBA00022980"/>
    </source>
</evidence>
<reference evidence="6" key="3">
    <citation type="journal article" date="2021" name="Int. J. Parasitol.">
        <title>Comparative analysis of gene expression between Babesia bovis blood stages and kinetes allowed by improved genome annotation.</title>
        <authorList>
            <person name="Ueti M.W."/>
            <person name="Johnson W.C."/>
            <person name="Kappmeyer L.S."/>
            <person name="Herndon D.R."/>
            <person name="Mousel M.R."/>
            <person name="Reif K.E."/>
            <person name="Taus N.S."/>
            <person name="Ifeonu O.O."/>
            <person name="Silva J.C."/>
            <person name="Suarez C.E."/>
            <person name="Brayton K.A."/>
        </authorList>
    </citation>
    <scope>NUCLEOTIDE SEQUENCE [LARGE SCALE GENOMIC DNA]</scope>
</reference>
<dbReference type="GO" id="GO:1990904">
    <property type="term" value="C:ribonucleoprotein complex"/>
    <property type="evidence" value="ECO:0007669"/>
    <property type="project" value="UniProtKB-KW"/>
</dbReference>
<dbReference type="SUPFAM" id="SSF160369">
    <property type="entry name" value="Ribosomal protein L10-like"/>
    <property type="match status" value="1"/>
</dbReference>
<keyword evidence="3" id="KW-0687">Ribonucleoprotein</keyword>
<dbReference type="GeneID" id="5478597"/>
<dbReference type="Proteomes" id="UP000002173">
    <property type="component" value="Unassembled WGS sequence"/>
</dbReference>
<gene>
    <name evidence="5" type="ORF">BBOV_IV004340</name>
</gene>
<keyword evidence="4" id="KW-0732">Signal</keyword>
<reference evidence="6" key="2">
    <citation type="journal article" date="2020" name="Data Brief">
        <title>Transcriptome dataset of Babesia bovis life stages within vertebrate and invertebrate hosts.</title>
        <authorList>
            <person name="Ueti M.W."/>
            <person name="Johnson W.C."/>
            <person name="Kappmeyer L.S."/>
            <person name="Herndon D.R."/>
            <person name="Mousel M.R."/>
            <person name="Reif K.E."/>
            <person name="Taus N.S."/>
            <person name="Ifeonu O.O."/>
            <person name="Silva J.C."/>
            <person name="Suarez C.E."/>
            <person name="Brayton K.A."/>
        </authorList>
    </citation>
    <scope>NUCLEOTIDE SEQUENCE [LARGE SCALE GENOMIC DNA]</scope>
</reference>